<keyword evidence="4 14" id="KW-0378">Hydrolase</keyword>
<reference evidence="14" key="1">
    <citation type="submission" date="2022-07" db="EMBL/GenBank/DDBJ databases">
        <title>Phylogenomic reconstructions and comparative analyses of Kickxellomycotina fungi.</title>
        <authorList>
            <person name="Reynolds N.K."/>
            <person name="Stajich J.E."/>
            <person name="Barry K."/>
            <person name="Grigoriev I.V."/>
            <person name="Crous P."/>
            <person name="Smith M.E."/>
        </authorList>
    </citation>
    <scope>NUCLEOTIDE SEQUENCE</scope>
    <source>
        <strain evidence="14">RSA 567</strain>
    </source>
</reference>
<dbReference type="AlphaFoldDB" id="A0A9W8EB71"/>
<comment type="caution">
    <text evidence="14">The sequence shown here is derived from an EMBL/GenBank/DDBJ whole genome shotgun (WGS) entry which is preliminary data.</text>
</comment>
<dbReference type="InterPro" id="IPR011709">
    <property type="entry name" value="DEAD-box_helicase_OB_fold"/>
</dbReference>
<accession>A0A9W8EB71</accession>
<dbReference type="InterPro" id="IPR027417">
    <property type="entry name" value="P-loop_NTPase"/>
</dbReference>
<evidence type="ECO:0000256" key="2">
    <source>
        <dbReference type="ARBA" id="ARBA00022664"/>
    </source>
</evidence>
<dbReference type="Pfam" id="PF00270">
    <property type="entry name" value="DEAD"/>
    <property type="match status" value="1"/>
</dbReference>
<evidence type="ECO:0000256" key="9">
    <source>
        <dbReference type="ARBA" id="ARBA00047984"/>
    </source>
</evidence>
<keyword evidence="6" id="KW-0067">ATP-binding</keyword>
<keyword evidence="3" id="KW-0547">Nucleotide-binding</keyword>
<keyword evidence="2" id="KW-0507">mRNA processing</keyword>
<evidence type="ECO:0000256" key="8">
    <source>
        <dbReference type="ARBA" id="ARBA00024333"/>
    </source>
</evidence>
<dbReference type="SMART" id="SM00490">
    <property type="entry name" value="HELICc"/>
    <property type="match status" value="1"/>
</dbReference>
<feature type="compositionally biased region" description="Basic residues" evidence="11">
    <location>
        <begin position="741"/>
        <end position="755"/>
    </location>
</feature>
<keyword evidence="5 14" id="KW-0347">Helicase</keyword>
<dbReference type="SMART" id="SM00487">
    <property type="entry name" value="DEXDc"/>
    <property type="match status" value="1"/>
</dbReference>
<dbReference type="InterPro" id="IPR014001">
    <property type="entry name" value="Helicase_ATP-bd"/>
</dbReference>
<dbReference type="FunFam" id="3.40.50.300:FF:000007">
    <property type="entry name" value="Pre-mRNA-splicing factor ATP-dependent RNA helicase"/>
    <property type="match status" value="1"/>
</dbReference>
<evidence type="ECO:0000256" key="7">
    <source>
        <dbReference type="ARBA" id="ARBA00023187"/>
    </source>
</evidence>
<name>A0A9W8EB71_9FUNG</name>
<dbReference type="PROSITE" id="PS51192">
    <property type="entry name" value="HELICASE_ATP_BIND_1"/>
    <property type="match status" value="1"/>
</dbReference>
<dbReference type="InterPro" id="IPR011545">
    <property type="entry name" value="DEAD/DEAH_box_helicase_dom"/>
</dbReference>
<dbReference type="InterPro" id="IPR007502">
    <property type="entry name" value="Helicase-assoc_dom"/>
</dbReference>
<organism evidence="14 15">
    <name type="scientific">Dimargaris verticillata</name>
    <dbReference type="NCBI Taxonomy" id="2761393"/>
    <lineage>
        <taxon>Eukaryota</taxon>
        <taxon>Fungi</taxon>
        <taxon>Fungi incertae sedis</taxon>
        <taxon>Zoopagomycota</taxon>
        <taxon>Kickxellomycotina</taxon>
        <taxon>Dimargaritomycetes</taxon>
        <taxon>Dimargaritales</taxon>
        <taxon>Dimargaritaceae</taxon>
        <taxon>Dimargaris</taxon>
    </lineage>
</organism>
<feature type="domain" description="Helicase ATP-binding" evidence="12">
    <location>
        <begin position="86"/>
        <end position="251"/>
    </location>
</feature>
<dbReference type="PROSITE" id="PS00690">
    <property type="entry name" value="DEAH_ATP_HELICASE"/>
    <property type="match status" value="1"/>
</dbReference>
<dbReference type="Gene3D" id="3.40.50.300">
    <property type="entry name" value="P-loop containing nucleotide triphosphate hydrolases"/>
    <property type="match status" value="2"/>
</dbReference>
<dbReference type="FunFam" id="3.40.50.300:FF:001148">
    <property type="entry name" value="Pre-mRNA-splicing factor ATP-dependent RNA helicase DHX15/PRP43"/>
    <property type="match status" value="1"/>
</dbReference>
<evidence type="ECO:0000256" key="11">
    <source>
        <dbReference type="SAM" id="MobiDB-lite"/>
    </source>
</evidence>
<dbReference type="Pfam" id="PF04408">
    <property type="entry name" value="WHD_HA2"/>
    <property type="match status" value="1"/>
</dbReference>
<dbReference type="PANTHER" id="PTHR18934:SF109">
    <property type="entry name" value="ATP-DEPENDENT RNA HELICASE DHX15 HOMOLOG"/>
    <property type="match status" value="1"/>
</dbReference>
<dbReference type="InterPro" id="IPR001650">
    <property type="entry name" value="Helicase_C-like"/>
</dbReference>
<proteinExistence type="inferred from homology"/>
<gene>
    <name evidence="14" type="primary">PRP43</name>
    <name evidence="14" type="ORF">H4R34_001159</name>
</gene>
<dbReference type="Proteomes" id="UP001151582">
    <property type="component" value="Unassembled WGS sequence"/>
</dbReference>
<evidence type="ECO:0000256" key="10">
    <source>
        <dbReference type="ARBA" id="ARBA00055599"/>
    </source>
</evidence>
<dbReference type="CDD" id="cd18791">
    <property type="entry name" value="SF2_C_RHA"/>
    <property type="match status" value="1"/>
</dbReference>
<dbReference type="GO" id="GO:0016787">
    <property type="term" value="F:hydrolase activity"/>
    <property type="evidence" value="ECO:0007669"/>
    <property type="project" value="UniProtKB-KW"/>
</dbReference>
<evidence type="ECO:0000256" key="1">
    <source>
        <dbReference type="ARBA" id="ARBA00012552"/>
    </source>
</evidence>
<keyword evidence="15" id="KW-1185">Reference proteome</keyword>
<evidence type="ECO:0000259" key="13">
    <source>
        <dbReference type="PROSITE" id="PS51194"/>
    </source>
</evidence>
<dbReference type="PANTHER" id="PTHR18934">
    <property type="entry name" value="ATP-DEPENDENT RNA HELICASE"/>
    <property type="match status" value="1"/>
</dbReference>
<dbReference type="InterPro" id="IPR044756">
    <property type="entry name" value="DHX15_DEXHc"/>
</dbReference>
<dbReference type="Pfam" id="PF00271">
    <property type="entry name" value="Helicase_C"/>
    <property type="match status" value="1"/>
</dbReference>
<evidence type="ECO:0000259" key="12">
    <source>
        <dbReference type="PROSITE" id="PS51192"/>
    </source>
</evidence>
<evidence type="ECO:0000256" key="3">
    <source>
        <dbReference type="ARBA" id="ARBA00022741"/>
    </source>
</evidence>
<dbReference type="Gene3D" id="1.20.120.1080">
    <property type="match status" value="1"/>
</dbReference>
<dbReference type="InterPro" id="IPR002464">
    <property type="entry name" value="DNA/RNA_helicase_DEAH_CS"/>
</dbReference>
<dbReference type="CDD" id="cd17973">
    <property type="entry name" value="DEXHc_DHX15"/>
    <property type="match status" value="1"/>
</dbReference>
<dbReference type="GO" id="GO:0000390">
    <property type="term" value="P:spliceosomal complex disassembly"/>
    <property type="evidence" value="ECO:0007669"/>
    <property type="project" value="UniProtKB-ARBA"/>
</dbReference>
<sequence length="755" mass="84669">MSQTKKARVGDTQDQPNPYLAHLNEPVDTAALFATLTPGKTTADQAIRLEDGAVNPFTGLPFSDQYKSILGKRRELPAAQQRSNLLKLVHDHQFVVLVGETGSGKTTQVPQYLLYDQLPQQKQMMIACTQPRRVAAMSVAQRVADELDVELGQEVGYSIRFENLTTNRTVLKYMTDGMLLREAMDDPLLSRYSTVVLDEAHERTLATDILMGLVKEVAGRRPDLKVVVMSATLDAGKFQQYFNDAPLLTIEGRTFPVETFYTPQPEPDYLEAAINTVLQIHASEPEGDILLFLTGEAEIENACRQVDDRCQALASSARVGPLLVLPLYSSLPPHAQRRIFCEAPPAEFQGGPPGRKCVISTNIAETSLTIDGIVYVVDPGFAKQKVYNPRIRIESLLVSPISKAAAKQRCGRAGRTRPGKCFRLYTEQSYEKELQEQSYPEILCSNLGSMVLQLKKLGIDDLVHFDFMDPPAPETLMRALEQLNYLGALDDEGELTSYGRTMSLFPLDPQLAKLLVDSAKFRCTNEILTIVAMLSSPLVFVRTINGRSARAHQEQFAHMNGDHLTLLNVFHAFQASQGRDQGSKWCHANGLNHRSLTAAARVRGQLEQLMVRHNMDMRSTHFDDPSYYTNVRRALAAGLFMQVAYHQGKRGYLTVKDNQLVQLHPTSFLRHKPDWVLYDEFVLTSNSFIRTVTEIQPEWLMELAPHYYDLQYFPDGSIKHALQQLDLQSQVRSLEAADASKKKKKKKKSKSKLAA</sequence>
<dbReference type="EMBL" id="JANBQB010000046">
    <property type="protein sequence ID" value="KAJ1983645.1"/>
    <property type="molecule type" value="Genomic_DNA"/>
</dbReference>
<comment type="function">
    <text evidence="10">Pre-mRNA processing factor involved in disassembly of spliceosomes after the release of mature mRNA.</text>
</comment>
<dbReference type="GO" id="GO:0003723">
    <property type="term" value="F:RNA binding"/>
    <property type="evidence" value="ECO:0007669"/>
    <property type="project" value="TreeGrafter"/>
</dbReference>
<dbReference type="PROSITE" id="PS51194">
    <property type="entry name" value="HELICASE_CTER"/>
    <property type="match status" value="1"/>
</dbReference>
<comment type="catalytic activity">
    <reaction evidence="9">
        <text>ATP + H2O = ADP + phosphate + H(+)</text>
        <dbReference type="Rhea" id="RHEA:13065"/>
        <dbReference type="ChEBI" id="CHEBI:15377"/>
        <dbReference type="ChEBI" id="CHEBI:15378"/>
        <dbReference type="ChEBI" id="CHEBI:30616"/>
        <dbReference type="ChEBI" id="CHEBI:43474"/>
        <dbReference type="ChEBI" id="CHEBI:456216"/>
        <dbReference type="EC" id="3.6.4.13"/>
    </reaction>
</comment>
<dbReference type="GO" id="GO:0003724">
    <property type="term" value="F:RNA helicase activity"/>
    <property type="evidence" value="ECO:0007669"/>
    <property type="project" value="UniProtKB-EC"/>
</dbReference>
<protein>
    <recommendedName>
        <fullName evidence="1">RNA helicase</fullName>
        <ecNumber evidence="1">3.6.4.13</ecNumber>
    </recommendedName>
</protein>
<evidence type="ECO:0000256" key="6">
    <source>
        <dbReference type="ARBA" id="ARBA00022840"/>
    </source>
</evidence>
<dbReference type="FunFam" id="1.20.120.1080:FF:000003">
    <property type="entry name" value="Pre-mRNA-splicing factor ATP-dependent RNA helicase PRP43"/>
    <property type="match status" value="1"/>
</dbReference>
<feature type="domain" description="Helicase C-terminal" evidence="13">
    <location>
        <begin position="273"/>
        <end position="458"/>
    </location>
</feature>
<evidence type="ECO:0000313" key="14">
    <source>
        <dbReference type="EMBL" id="KAJ1983645.1"/>
    </source>
</evidence>
<evidence type="ECO:0000313" key="15">
    <source>
        <dbReference type="Proteomes" id="UP001151582"/>
    </source>
</evidence>
<evidence type="ECO:0000256" key="4">
    <source>
        <dbReference type="ARBA" id="ARBA00022801"/>
    </source>
</evidence>
<evidence type="ECO:0000256" key="5">
    <source>
        <dbReference type="ARBA" id="ARBA00022806"/>
    </source>
</evidence>
<dbReference type="GO" id="GO:0071014">
    <property type="term" value="C:post-mRNA release spliceosomal complex"/>
    <property type="evidence" value="ECO:0007669"/>
    <property type="project" value="UniProtKB-ARBA"/>
</dbReference>
<keyword evidence="7" id="KW-0508">mRNA splicing</keyword>
<dbReference type="Pfam" id="PF21010">
    <property type="entry name" value="HA2_C"/>
    <property type="match status" value="1"/>
</dbReference>
<feature type="region of interest" description="Disordered" evidence="11">
    <location>
        <begin position="736"/>
        <end position="755"/>
    </location>
</feature>
<dbReference type="SUPFAM" id="SSF52540">
    <property type="entry name" value="P-loop containing nucleoside triphosphate hydrolases"/>
    <property type="match status" value="1"/>
</dbReference>
<dbReference type="OrthoDB" id="10253254at2759"/>
<dbReference type="GO" id="GO:0005524">
    <property type="term" value="F:ATP binding"/>
    <property type="evidence" value="ECO:0007669"/>
    <property type="project" value="UniProtKB-KW"/>
</dbReference>
<dbReference type="EC" id="3.6.4.13" evidence="1"/>
<dbReference type="SMART" id="SM00847">
    <property type="entry name" value="HA2"/>
    <property type="match status" value="1"/>
</dbReference>
<comment type="similarity">
    <text evidence="8">Belongs to the DEAD box helicase family. DEAH subfamily. DDX15/PRP43 sub-subfamily.</text>
</comment>
<dbReference type="InterPro" id="IPR048333">
    <property type="entry name" value="HA2_WH"/>
</dbReference>
<dbReference type="Pfam" id="PF07717">
    <property type="entry name" value="OB_NTP_bind"/>
    <property type="match status" value="1"/>
</dbReference>